<dbReference type="Proteomes" id="UP000503462">
    <property type="component" value="Chromosome 5"/>
</dbReference>
<feature type="region of interest" description="Disordered" evidence="1">
    <location>
        <begin position="1"/>
        <end position="23"/>
    </location>
</feature>
<dbReference type="EMBL" id="CP051143">
    <property type="protein sequence ID" value="QIX01809.1"/>
    <property type="molecule type" value="Genomic_DNA"/>
</dbReference>
<protein>
    <submittedName>
        <fullName evidence="2">Uncharacterized protein</fullName>
    </submittedName>
</protein>
<feature type="region of interest" description="Disordered" evidence="1">
    <location>
        <begin position="121"/>
        <end position="140"/>
    </location>
</feature>
<organism evidence="2 3">
    <name type="scientific">Peltaster fructicola</name>
    <dbReference type="NCBI Taxonomy" id="286661"/>
    <lineage>
        <taxon>Eukaryota</taxon>
        <taxon>Fungi</taxon>
        <taxon>Dikarya</taxon>
        <taxon>Ascomycota</taxon>
        <taxon>Pezizomycotina</taxon>
        <taxon>Dothideomycetes</taxon>
        <taxon>Dothideomycetes incertae sedis</taxon>
        <taxon>Peltaster</taxon>
    </lineage>
</organism>
<feature type="region of interest" description="Disordered" evidence="1">
    <location>
        <begin position="348"/>
        <end position="407"/>
    </location>
</feature>
<evidence type="ECO:0000256" key="1">
    <source>
        <dbReference type="SAM" id="MobiDB-lite"/>
    </source>
</evidence>
<evidence type="ECO:0000313" key="3">
    <source>
        <dbReference type="Proteomes" id="UP000503462"/>
    </source>
</evidence>
<evidence type="ECO:0000313" key="2">
    <source>
        <dbReference type="EMBL" id="QIX01809.1"/>
    </source>
</evidence>
<gene>
    <name evidence="2" type="ORF">AMS68_007326</name>
</gene>
<feature type="compositionally biased region" description="Low complexity" evidence="1">
    <location>
        <begin position="1"/>
        <end position="12"/>
    </location>
</feature>
<feature type="region of interest" description="Disordered" evidence="1">
    <location>
        <begin position="666"/>
        <end position="686"/>
    </location>
</feature>
<sequence>MAPTTTKTTTPKTHTRLAEDAGSSELAQQFKTVKDYASYVLARMQQADPDATIDTLPVEGDVDETETEVRPRKEKRVKGRRRAANPVAPIEASLRRQSELKSNFRSLARPLKGVLDEMARRTTESLESDSHAHEQAAEHSYVQEDLQHALDERIAVINRRGDFQRAQLEERRNAEEQVLRSRYTQSVSDMQDRYIDGVDHRMLQIERQSHMADPPADHDTEDEDDVLLQPHHMSYRYNRGSAIPPQYDSRSRLALDVEEAHEHLGARQIMRDMLREQSFQPEDEHTVMDPAVRDAAVARRHGMESIEMLARATQQVESETRVRRRKQTPVIQSRAHRSLMDLADAAVRSRSQHNDMPPPQTPLRRQFEYDERGTAQSGVNSGRKRARSDAEDLESPYAHRPIHGPNQHSQYLAMPNAEPDIKEEQAVSPGAHYAGPRAAALLPSALDTARSDDVRSVRHRLPFEPFDDTRYERQSSVLSRASTDRRSFANMDGHNGTWNDAMQQSPLPGQILASPFTHHASPMFSRPPTDYDGRFRPMGFGRRPMLQHPPMPPTAPPINHFANSGAHRNSFGSYAQRPPSTWSSISPTPLVALPYSESPRMPSHASPLDGASFPQFQHQHIPGVHDLPPAPAPSQYGGPTLAPAAGPYHTPQPAFAQHLCRQQVQQNRRRNTDAIVPRFKEYRGPS</sequence>
<reference evidence="2 3" key="1">
    <citation type="journal article" date="2016" name="Sci. Rep.">
        <title>Peltaster fructicola genome reveals evolution from an invasive phytopathogen to an ectophytic parasite.</title>
        <authorList>
            <person name="Xu C."/>
            <person name="Chen H."/>
            <person name="Gleason M.L."/>
            <person name="Xu J.R."/>
            <person name="Liu H."/>
            <person name="Zhang R."/>
            <person name="Sun G."/>
        </authorList>
    </citation>
    <scope>NUCLEOTIDE SEQUENCE [LARGE SCALE GENOMIC DNA]</scope>
    <source>
        <strain evidence="2 3">LNHT1506</strain>
    </source>
</reference>
<feature type="compositionally biased region" description="Basic residues" evidence="1">
    <location>
        <begin position="72"/>
        <end position="83"/>
    </location>
</feature>
<name>A0A6H0Y4N5_9PEZI</name>
<dbReference type="AlphaFoldDB" id="A0A6H0Y4N5"/>
<feature type="region of interest" description="Disordered" evidence="1">
    <location>
        <begin position="52"/>
        <end position="84"/>
    </location>
</feature>
<accession>A0A6H0Y4N5</accession>
<keyword evidence="3" id="KW-1185">Reference proteome</keyword>
<proteinExistence type="predicted"/>
<dbReference type="OrthoDB" id="4188028at2759"/>